<feature type="compositionally biased region" description="Polar residues" evidence="1">
    <location>
        <begin position="83"/>
        <end position="93"/>
    </location>
</feature>
<reference evidence="2 3" key="1">
    <citation type="submission" date="2019-05" db="EMBL/GenBank/DDBJ databases">
        <title>Another draft genome of Portunus trituberculatus and its Hox gene families provides insights of decapod evolution.</title>
        <authorList>
            <person name="Jeong J.-H."/>
            <person name="Song I."/>
            <person name="Kim S."/>
            <person name="Choi T."/>
            <person name="Kim D."/>
            <person name="Ryu S."/>
            <person name="Kim W."/>
        </authorList>
    </citation>
    <scope>NUCLEOTIDE SEQUENCE [LARGE SCALE GENOMIC DNA]</scope>
    <source>
        <tissue evidence="2">Muscle</tissue>
    </source>
</reference>
<dbReference type="Proteomes" id="UP000324222">
    <property type="component" value="Unassembled WGS sequence"/>
</dbReference>
<evidence type="ECO:0000313" key="2">
    <source>
        <dbReference type="EMBL" id="MPC97118.1"/>
    </source>
</evidence>
<keyword evidence="3" id="KW-1185">Reference proteome</keyword>
<dbReference type="AlphaFoldDB" id="A0A5B7JVQ8"/>
<evidence type="ECO:0000256" key="1">
    <source>
        <dbReference type="SAM" id="MobiDB-lite"/>
    </source>
</evidence>
<organism evidence="2 3">
    <name type="scientific">Portunus trituberculatus</name>
    <name type="common">Swimming crab</name>
    <name type="synonym">Neptunus trituberculatus</name>
    <dbReference type="NCBI Taxonomy" id="210409"/>
    <lineage>
        <taxon>Eukaryota</taxon>
        <taxon>Metazoa</taxon>
        <taxon>Ecdysozoa</taxon>
        <taxon>Arthropoda</taxon>
        <taxon>Crustacea</taxon>
        <taxon>Multicrustacea</taxon>
        <taxon>Malacostraca</taxon>
        <taxon>Eumalacostraca</taxon>
        <taxon>Eucarida</taxon>
        <taxon>Decapoda</taxon>
        <taxon>Pleocyemata</taxon>
        <taxon>Brachyura</taxon>
        <taxon>Eubrachyura</taxon>
        <taxon>Portunoidea</taxon>
        <taxon>Portunidae</taxon>
        <taxon>Portuninae</taxon>
        <taxon>Portunus</taxon>
    </lineage>
</organism>
<dbReference type="EMBL" id="VSRR010108688">
    <property type="protein sequence ID" value="MPC97118.1"/>
    <property type="molecule type" value="Genomic_DNA"/>
</dbReference>
<proteinExistence type="predicted"/>
<feature type="region of interest" description="Disordered" evidence="1">
    <location>
        <begin position="49"/>
        <end position="93"/>
    </location>
</feature>
<comment type="caution">
    <text evidence="2">The sequence shown here is derived from an EMBL/GenBank/DDBJ whole genome shotgun (WGS) entry which is preliminary data.</text>
</comment>
<gene>
    <name evidence="2" type="ORF">E2C01_092411</name>
</gene>
<accession>A0A5B7JVQ8</accession>
<evidence type="ECO:0000313" key="3">
    <source>
        <dbReference type="Proteomes" id="UP000324222"/>
    </source>
</evidence>
<name>A0A5B7JVQ8_PORTR</name>
<protein>
    <submittedName>
        <fullName evidence="2">Uncharacterized protein</fullName>
    </submittedName>
</protein>
<sequence>MQGSRPFLLFPSPFFSWPGELTTSPILSRAGVTVGHATGFKGEKEITTREAGVNTVTKRRKKGEGEKKQRRPYPLLMSKGDTRATQYPKNDPN</sequence>